<feature type="chain" id="PRO_5013335602" description="Phosphoribosylamine--glycine ligase" evidence="1">
    <location>
        <begin position="18"/>
        <end position="89"/>
    </location>
</feature>
<evidence type="ECO:0000313" key="3">
    <source>
        <dbReference type="Proteomes" id="UP000185494"/>
    </source>
</evidence>
<reference evidence="2 3" key="1">
    <citation type="submission" date="2016-05" db="EMBL/GenBank/DDBJ databases">
        <title>Complete Genome and Methylome Analysis of Psychrotrophic Bacterial Isolates from Antarctic Lake Untersee.</title>
        <authorList>
            <person name="Fomenkov A."/>
            <person name="Akimov V.N."/>
            <person name="Vasilyeva L.V."/>
            <person name="Andersen D."/>
            <person name="Vincze T."/>
            <person name="Roberts R.J."/>
        </authorList>
    </citation>
    <scope>NUCLEOTIDE SEQUENCE [LARGE SCALE GENOMIC DNA]</scope>
    <source>
        <strain evidence="2 3">U14-5</strain>
    </source>
</reference>
<dbReference type="EMBL" id="CP015584">
    <property type="protein sequence ID" value="APT59557.1"/>
    <property type="molecule type" value="Genomic_DNA"/>
</dbReference>
<organism evidence="2 3">
    <name type="scientific">Roseomonas gilardii</name>
    <dbReference type="NCBI Taxonomy" id="257708"/>
    <lineage>
        <taxon>Bacteria</taxon>
        <taxon>Pseudomonadati</taxon>
        <taxon>Pseudomonadota</taxon>
        <taxon>Alphaproteobacteria</taxon>
        <taxon>Acetobacterales</taxon>
        <taxon>Roseomonadaceae</taxon>
        <taxon>Roseomonas</taxon>
    </lineage>
</organism>
<dbReference type="KEGG" id="rgi:RGI145_19620"/>
<proteinExistence type="predicted"/>
<dbReference type="STRING" id="257708.RGI145_19620"/>
<protein>
    <recommendedName>
        <fullName evidence="4">Phosphoribosylamine--glycine ligase</fullName>
    </recommendedName>
</protein>
<evidence type="ECO:0000313" key="2">
    <source>
        <dbReference type="EMBL" id="APT59557.1"/>
    </source>
</evidence>
<dbReference type="AlphaFoldDB" id="A0A1L7ALB8"/>
<gene>
    <name evidence="2" type="ORF">RGI145_19620</name>
</gene>
<dbReference type="Proteomes" id="UP000185494">
    <property type="component" value="Chromosome 2"/>
</dbReference>
<accession>A0A1L7ALB8</accession>
<evidence type="ECO:0000256" key="1">
    <source>
        <dbReference type="SAM" id="SignalP"/>
    </source>
</evidence>
<sequence>MIRAALLLIALAGCAEAPEPVTVASRPEVPARLRSCPAGAAAPAPPRAPRTPEQLAAWGIAAERARARTEVARMECERRLRELAAYARD</sequence>
<evidence type="ECO:0008006" key="4">
    <source>
        <dbReference type="Google" id="ProtNLM"/>
    </source>
</evidence>
<feature type="signal peptide" evidence="1">
    <location>
        <begin position="1"/>
        <end position="17"/>
    </location>
</feature>
<name>A0A1L7ALB8_9PROT</name>
<keyword evidence="1" id="KW-0732">Signal</keyword>